<dbReference type="CDD" id="cd01630">
    <property type="entry name" value="HAD_KDO-like"/>
    <property type="match status" value="1"/>
</dbReference>
<evidence type="ECO:0000313" key="8">
    <source>
        <dbReference type="EMBL" id="NHC36040.1"/>
    </source>
</evidence>
<dbReference type="RefSeq" id="WP_039717226.1">
    <property type="nucleotide sequence ID" value="NZ_JTJC03000004.1"/>
</dbReference>
<comment type="cofactor">
    <cofactor evidence="1 7">
        <name>Mg(2+)</name>
        <dbReference type="ChEBI" id="CHEBI:18420"/>
    </cofactor>
</comment>
<dbReference type="PANTHER" id="PTHR21485:SF3">
    <property type="entry name" value="N-ACYLNEURAMINATE CYTIDYLYLTRANSFERASE"/>
    <property type="match status" value="1"/>
</dbReference>
<dbReference type="InterPro" id="IPR006549">
    <property type="entry name" value="HAD-SF_hydro_IIIA"/>
</dbReference>
<dbReference type="OrthoDB" id="9805604at2"/>
<evidence type="ECO:0000313" key="9">
    <source>
        <dbReference type="Proteomes" id="UP000031532"/>
    </source>
</evidence>
<organism evidence="8 9">
    <name type="scientific">Scytonema millei VB511283</name>
    <dbReference type="NCBI Taxonomy" id="1245923"/>
    <lineage>
        <taxon>Bacteria</taxon>
        <taxon>Bacillati</taxon>
        <taxon>Cyanobacteriota</taxon>
        <taxon>Cyanophyceae</taxon>
        <taxon>Nostocales</taxon>
        <taxon>Scytonemataceae</taxon>
        <taxon>Scytonema</taxon>
    </lineage>
</organism>
<evidence type="ECO:0000256" key="3">
    <source>
        <dbReference type="ARBA" id="ARBA00011881"/>
    </source>
</evidence>
<dbReference type="NCBIfam" id="TIGR01670">
    <property type="entry name" value="KdsC-phosphatas"/>
    <property type="match status" value="1"/>
</dbReference>
<evidence type="ECO:0000256" key="1">
    <source>
        <dbReference type="ARBA" id="ARBA00001946"/>
    </source>
</evidence>
<feature type="binding site" evidence="7">
    <location>
        <position position="115"/>
    </location>
    <ligand>
        <name>Mg(2+)</name>
        <dbReference type="ChEBI" id="CHEBI:18420"/>
    </ligand>
</feature>
<dbReference type="PIRSF" id="PIRSF006118">
    <property type="entry name" value="KDO8-P_Ptase"/>
    <property type="match status" value="1"/>
</dbReference>
<keyword evidence="5 8" id="KW-0378">Hydrolase</keyword>
<dbReference type="InterPro" id="IPR050793">
    <property type="entry name" value="CMP-NeuNAc_synthase"/>
</dbReference>
<feature type="binding site" evidence="7">
    <location>
        <position position="24"/>
    </location>
    <ligand>
        <name>substrate</name>
    </ligand>
</feature>
<name>A0A9X5E667_9CYAN</name>
<dbReference type="InterPro" id="IPR036412">
    <property type="entry name" value="HAD-like_sf"/>
</dbReference>
<comment type="caution">
    <text evidence="8">The sequence shown here is derived from an EMBL/GenBank/DDBJ whole genome shotgun (WGS) entry which is preliminary data.</text>
</comment>
<dbReference type="GO" id="GO:0046872">
    <property type="term" value="F:metal ion binding"/>
    <property type="evidence" value="ECO:0007669"/>
    <property type="project" value="UniProtKB-KW"/>
</dbReference>
<dbReference type="InterPro" id="IPR023214">
    <property type="entry name" value="HAD_sf"/>
</dbReference>
<evidence type="ECO:0000256" key="6">
    <source>
        <dbReference type="ARBA" id="ARBA00022842"/>
    </source>
</evidence>
<dbReference type="GO" id="GO:0008781">
    <property type="term" value="F:N-acylneuraminate cytidylyltransferase activity"/>
    <property type="evidence" value="ECO:0007669"/>
    <property type="project" value="TreeGrafter"/>
</dbReference>
<keyword evidence="9" id="KW-1185">Reference proteome</keyword>
<sequence length="177" mass="19429">MLKITEPELQSRLLKIKLLALDVDGVLTDGGLYYTESGEELKKFNIKDGQGLKKLRQSGIEVAIISANSSKSTLHRSQKLGITHSFINVEDKLSVLKDLCVQLSLSLSEVAYVGDDDNDLLVLQTVGCPFTVADAMPENKARAIYVTRKSGGQGAVREICDLLINSRLNFKNQFICA</sequence>
<dbReference type="Gene3D" id="3.40.50.1000">
    <property type="entry name" value="HAD superfamily/HAD-like"/>
    <property type="match status" value="1"/>
</dbReference>
<evidence type="ECO:0000256" key="4">
    <source>
        <dbReference type="ARBA" id="ARBA00022723"/>
    </source>
</evidence>
<dbReference type="SFLD" id="SFLDG01136">
    <property type="entry name" value="C1.6:_Phosphoserine_Phosphatas"/>
    <property type="match status" value="1"/>
</dbReference>
<feature type="binding site" evidence="7">
    <location>
        <position position="22"/>
    </location>
    <ligand>
        <name>Mg(2+)</name>
        <dbReference type="ChEBI" id="CHEBI:18420"/>
    </ligand>
</feature>
<evidence type="ECO:0000256" key="2">
    <source>
        <dbReference type="ARBA" id="ARBA00005893"/>
    </source>
</evidence>
<dbReference type="AlphaFoldDB" id="A0A9X5E667"/>
<dbReference type="InterPro" id="IPR010023">
    <property type="entry name" value="KdsC_fam"/>
</dbReference>
<protein>
    <submittedName>
        <fullName evidence="8">HAD-IIIA family hydrolase</fullName>
    </submittedName>
</protein>
<dbReference type="SFLD" id="SFLDS00003">
    <property type="entry name" value="Haloacid_Dehalogenase"/>
    <property type="match status" value="1"/>
</dbReference>
<keyword evidence="6 7" id="KW-0460">Magnesium</keyword>
<gene>
    <name evidence="8" type="ORF">QH73_0015525</name>
</gene>
<comment type="subunit">
    <text evidence="3">Homotetramer.</text>
</comment>
<dbReference type="Proteomes" id="UP000031532">
    <property type="component" value="Unassembled WGS sequence"/>
</dbReference>
<dbReference type="SUPFAM" id="SSF56784">
    <property type="entry name" value="HAD-like"/>
    <property type="match status" value="1"/>
</dbReference>
<accession>A0A9X5E667</accession>
<dbReference type="EMBL" id="JTJC03000004">
    <property type="protein sequence ID" value="NHC36040.1"/>
    <property type="molecule type" value="Genomic_DNA"/>
</dbReference>
<dbReference type="Pfam" id="PF08282">
    <property type="entry name" value="Hydrolase_3"/>
    <property type="match status" value="1"/>
</dbReference>
<evidence type="ECO:0000256" key="5">
    <source>
        <dbReference type="ARBA" id="ARBA00022801"/>
    </source>
</evidence>
<proteinExistence type="inferred from homology"/>
<evidence type="ECO:0000256" key="7">
    <source>
        <dbReference type="PIRSR" id="PIRSR006118-2"/>
    </source>
</evidence>
<dbReference type="PANTHER" id="PTHR21485">
    <property type="entry name" value="HAD SUPERFAMILY MEMBERS CMAS AND KDSC"/>
    <property type="match status" value="1"/>
</dbReference>
<keyword evidence="4 7" id="KW-0479">Metal-binding</keyword>
<reference evidence="8 9" key="1">
    <citation type="journal article" date="2015" name="Genome Announc.">
        <title>Draft Genome Sequence of the Terrestrial Cyanobacterium Scytonema millei VB511283, Isolated from Eastern India.</title>
        <authorList>
            <person name="Sen D."/>
            <person name="Chandrababunaidu M.M."/>
            <person name="Singh D."/>
            <person name="Sanghi N."/>
            <person name="Ghorai A."/>
            <person name="Mishra G.P."/>
            <person name="Madduluri M."/>
            <person name="Adhikary S.P."/>
            <person name="Tripathy S."/>
        </authorList>
    </citation>
    <scope>NUCLEOTIDE SEQUENCE [LARGE SCALE GENOMIC DNA]</scope>
    <source>
        <strain evidence="8 9">VB511283</strain>
    </source>
</reference>
<dbReference type="NCBIfam" id="TIGR01662">
    <property type="entry name" value="HAD-SF-IIIA"/>
    <property type="match status" value="1"/>
</dbReference>
<dbReference type="SFLD" id="SFLDG01138">
    <property type="entry name" value="C1.6.2:_Deoxy-d-mannose-octulo"/>
    <property type="match status" value="1"/>
</dbReference>
<comment type="similarity">
    <text evidence="2">Belongs to the KdsC family.</text>
</comment>
<dbReference type="FunFam" id="3.40.50.1000:FF:000029">
    <property type="entry name" value="3-deoxy-D-manno-octulosonate 8-phosphate phosphatase KdsC"/>
    <property type="match status" value="1"/>
</dbReference>
<dbReference type="GO" id="GO:0016788">
    <property type="term" value="F:hydrolase activity, acting on ester bonds"/>
    <property type="evidence" value="ECO:0007669"/>
    <property type="project" value="InterPro"/>
</dbReference>